<accession>A0ABS9V4S1</accession>
<reference evidence="1" key="1">
    <citation type="submission" date="2022-03" db="EMBL/GenBank/DDBJ databases">
        <title>De novo assembled genomes of Belliella spp. (Cyclobacteriaceae) strains.</title>
        <authorList>
            <person name="Szabo A."/>
            <person name="Korponai K."/>
            <person name="Felfoldi T."/>
        </authorList>
    </citation>
    <scope>NUCLEOTIDE SEQUENCE</scope>
    <source>
        <strain evidence="1">DSM 111904</strain>
    </source>
</reference>
<comment type="caution">
    <text evidence="1">The sequence shown here is derived from an EMBL/GenBank/DDBJ whole genome shotgun (WGS) entry which is preliminary data.</text>
</comment>
<name>A0ABS9V4S1_9BACT</name>
<evidence type="ECO:0000313" key="2">
    <source>
        <dbReference type="Proteomes" id="UP001165489"/>
    </source>
</evidence>
<gene>
    <name evidence="1" type="ORF">MM239_18650</name>
</gene>
<protein>
    <submittedName>
        <fullName evidence="1">Uncharacterized protein</fullName>
    </submittedName>
</protein>
<dbReference type="RefSeq" id="WP_241349823.1">
    <property type="nucleotide sequence ID" value="NZ_JAKZGP010000075.1"/>
</dbReference>
<organism evidence="1 2">
    <name type="scientific">Belliella filtrata</name>
    <dbReference type="NCBI Taxonomy" id="2923435"/>
    <lineage>
        <taxon>Bacteria</taxon>
        <taxon>Pseudomonadati</taxon>
        <taxon>Bacteroidota</taxon>
        <taxon>Cytophagia</taxon>
        <taxon>Cytophagales</taxon>
        <taxon>Cyclobacteriaceae</taxon>
        <taxon>Belliella</taxon>
    </lineage>
</organism>
<evidence type="ECO:0000313" key="1">
    <source>
        <dbReference type="EMBL" id="MCH7411417.1"/>
    </source>
</evidence>
<proteinExistence type="predicted"/>
<dbReference type="Proteomes" id="UP001165489">
    <property type="component" value="Unassembled WGS sequence"/>
</dbReference>
<dbReference type="EMBL" id="JAKZGP010000075">
    <property type="protein sequence ID" value="MCH7411417.1"/>
    <property type="molecule type" value="Genomic_DNA"/>
</dbReference>
<sequence length="83" mass="9431">MAIKNLEKTVLSTLEKLDKLKLDEKLHAELSWCYRSYEYDQNPVGVIAKSSEALELLKAKREESPRAVSKKLIEDIEKLIAGA</sequence>
<keyword evidence="2" id="KW-1185">Reference proteome</keyword>